<gene>
    <name evidence="5" type="ORF">AMK59_5144</name>
</gene>
<accession>A0A0T6B1D4</accession>
<name>A0A0T6B1D4_9SCAR</name>
<evidence type="ECO:0008006" key="7">
    <source>
        <dbReference type="Google" id="ProtNLM"/>
    </source>
</evidence>
<dbReference type="PANTHER" id="PTHR12842:SF6">
    <property type="entry name" value="FI01459P"/>
    <property type="match status" value="1"/>
</dbReference>
<comment type="similarity">
    <text evidence="1">Belongs to the FAM114 family.</text>
</comment>
<dbReference type="PANTHER" id="PTHR12842">
    <property type="entry name" value="FI01459P"/>
    <property type="match status" value="1"/>
</dbReference>
<evidence type="ECO:0000313" key="6">
    <source>
        <dbReference type="Proteomes" id="UP000051574"/>
    </source>
</evidence>
<dbReference type="InterPro" id="IPR007998">
    <property type="entry name" value="DUF719"/>
</dbReference>
<evidence type="ECO:0000256" key="2">
    <source>
        <dbReference type="ARBA" id="ARBA00022553"/>
    </source>
</evidence>
<feature type="region of interest" description="Disordered" evidence="4">
    <location>
        <begin position="1"/>
        <end position="39"/>
    </location>
</feature>
<dbReference type="Proteomes" id="UP000051574">
    <property type="component" value="Unassembled WGS sequence"/>
</dbReference>
<keyword evidence="3" id="KW-0175">Coiled coil</keyword>
<keyword evidence="6" id="KW-1185">Reference proteome</keyword>
<evidence type="ECO:0000256" key="3">
    <source>
        <dbReference type="SAM" id="Coils"/>
    </source>
</evidence>
<dbReference type="AlphaFoldDB" id="A0A0T6B1D4"/>
<evidence type="ECO:0000256" key="4">
    <source>
        <dbReference type="SAM" id="MobiDB-lite"/>
    </source>
</evidence>
<dbReference type="EMBL" id="LJIG01016306">
    <property type="protein sequence ID" value="KRT80996.1"/>
    <property type="molecule type" value="Genomic_DNA"/>
</dbReference>
<organism evidence="5 6">
    <name type="scientific">Oryctes borbonicus</name>
    <dbReference type="NCBI Taxonomy" id="1629725"/>
    <lineage>
        <taxon>Eukaryota</taxon>
        <taxon>Metazoa</taxon>
        <taxon>Ecdysozoa</taxon>
        <taxon>Arthropoda</taxon>
        <taxon>Hexapoda</taxon>
        <taxon>Insecta</taxon>
        <taxon>Pterygota</taxon>
        <taxon>Neoptera</taxon>
        <taxon>Endopterygota</taxon>
        <taxon>Coleoptera</taxon>
        <taxon>Polyphaga</taxon>
        <taxon>Scarabaeiformia</taxon>
        <taxon>Scarabaeidae</taxon>
        <taxon>Dynastinae</taxon>
        <taxon>Oryctes</taxon>
    </lineage>
</organism>
<evidence type="ECO:0000313" key="5">
    <source>
        <dbReference type="EMBL" id="KRT80996.1"/>
    </source>
</evidence>
<keyword evidence="2" id="KW-0597">Phosphoprotein</keyword>
<sequence length="424" mass="47332">MWDDCEWEPLEPQMQDLPKSEGRTQESQQENEEKSTWGGWGNWGLSSVLSTATSLTSQVSQGITNVLETGIGAPDPAELARINKLEKEKIKTLSETTTGDEHLEKPILGFGLGNLVQGMTKLVETTSTKVISGGLDTLETIGKKTMEVLQENDPGLKKKRAFLKLDDDKPILSQVLRDAKEKAERENKELEKKHFKKKANYETLFDDHQGLVHLEALEMLSKQCDIKLQSLLESASGAALNDMQETLDQIKELCELPEEDEEENLTTNEIKEILETAVSEINVKITYDRLISTWQEIEDWLAKLNLKICNKNELHQQAIESLAQLTAIAVEQFHKAGELLLIKEHRSTADEAVALEQLTTTLTTLIGIAAARFSEKLNMIVAEGSEKEEINSLITNVFFEAANSSSYIQDAFQLLIPVLQVGAV</sequence>
<feature type="coiled-coil region" evidence="3">
    <location>
        <begin position="173"/>
        <end position="200"/>
    </location>
</feature>
<proteinExistence type="inferred from homology"/>
<dbReference type="OrthoDB" id="5597648at2759"/>
<comment type="caution">
    <text evidence="5">The sequence shown here is derived from an EMBL/GenBank/DDBJ whole genome shotgun (WGS) entry which is preliminary data.</text>
</comment>
<dbReference type="Pfam" id="PF05334">
    <property type="entry name" value="DUF719"/>
    <property type="match status" value="1"/>
</dbReference>
<protein>
    <recommendedName>
        <fullName evidence="7">Protein FAM114A2</fullName>
    </recommendedName>
</protein>
<evidence type="ECO:0000256" key="1">
    <source>
        <dbReference type="ARBA" id="ARBA00006903"/>
    </source>
</evidence>
<reference evidence="5 6" key="1">
    <citation type="submission" date="2015-09" db="EMBL/GenBank/DDBJ databases">
        <title>Draft genome of the scarab beetle Oryctes borbonicus.</title>
        <authorList>
            <person name="Meyer J.M."/>
            <person name="Markov G.V."/>
            <person name="Baskaran P."/>
            <person name="Herrmann M."/>
            <person name="Sommer R.J."/>
            <person name="Roedelsperger C."/>
        </authorList>
    </citation>
    <scope>NUCLEOTIDE SEQUENCE [LARGE SCALE GENOMIC DNA]</scope>
    <source>
        <strain evidence="5">OB123</strain>
        <tissue evidence="5">Whole animal</tissue>
    </source>
</reference>